<dbReference type="AlphaFoldDB" id="A0A8S0WJZ2"/>
<dbReference type="Pfam" id="PF00743">
    <property type="entry name" value="FMO-like"/>
    <property type="match status" value="1"/>
</dbReference>
<comment type="similarity">
    <text evidence="1">Belongs to the FAD-binding monooxygenase family.</text>
</comment>
<keyword evidence="3" id="KW-0274">FAD</keyword>
<dbReference type="GO" id="GO:0050661">
    <property type="term" value="F:NADP binding"/>
    <property type="evidence" value="ECO:0007669"/>
    <property type="project" value="InterPro"/>
</dbReference>
<evidence type="ECO:0000313" key="5">
    <source>
        <dbReference type="EMBL" id="CAA7271541.1"/>
    </source>
</evidence>
<reference evidence="5 6" key="1">
    <citation type="submission" date="2020-01" db="EMBL/GenBank/DDBJ databases">
        <authorList>
            <person name="Gupta K D."/>
        </authorList>
    </citation>
    <scope>NUCLEOTIDE SEQUENCE [LARGE SCALE GENOMIC DNA]</scope>
</reference>
<organism evidence="5 6">
    <name type="scientific">Cyclocybe aegerita</name>
    <name type="common">Black poplar mushroom</name>
    <name type="synonym">Agrocybe aegerita</name>
    <dbReference type="NCBI Taxonomy" id="1973307"/>
    <lineage>
        <taxon>Eukaryota</taxon>
        <taxon>Fungi</taxon>
        <taxon>Dikarya</taxon>
        <taxon>Basidiomycota</taxon>
        <taxon>Agaricomycotina</taxon>
        <taxon>Agaricomycetes</taxon>
        <taxon>Agaricomycetidae</taxon>
        <taxon>Agaricales</taxon>
        <taxon>Agaricineae</taxon>
        <taxon>Bolbitiaceae</taxon>
        <taxon>Cyclocybe</taxon>
    </lineage>
</organism>
<evidence type="ECO:0000256" key="3">
    <source>
        <dbReference type="ARBA" id="ARBA00022827"/>
    </source>
</evidence>
<dbReference type="GO" id="GO:0050660">
    <property type="term" value="F:flavin adenine dinucleotide binding"/>
    <property type="evidence" value="ECO:0007669"/>
    <property type="project" value="InterPro"/>
</dbReference>
<protein>
    <submittedName>
        <fullName evidence="5">Uncharacterized protein</fullName>
    </submittedName>
</protein>
<name>A0A8S0WJZ2_CYCAE</name>
<evidence type="ECO:0000256" key="4">
    <source>
        <dbReference type="ARBA" id="ARBA00023002"/>
    </source>
</evidence>
<accession>A0A8S0WJZ2</accession>
<dbReference type="PANTHER" id="PTHR42877:SF4">
    <property type="entry name" value="FAD_NAD(P)-BINDING DOMAIN-CONTAINING PROTEIN-RELATED"/>
    <property type="match status" value="1"/>
</dbReference>
<keyword evidence="4" id="KW-0560">Oxidoreductase</keyword>
<sequence>MSADAKRTPHVVVVGAGLAGISAAIALKTRLGFEHFTIYEQADSVGGTWRDNTYPGCGSDVPGHWYSLSTDLNPYWQTYYADQPELRAYWENLWHKYDLVRHTVLNTTVLRAEWSNDTQRYTVTLQDVKTQEKSEVLAEVMFYAIGGFQAPLYPKDITGIEKFKGELFHSARWRHDVILKKRRVGVIGNGCSAAQFVPEISKDPSVVVINFCRTPQWYVPRMNYRYSDFLQWIFAHVPFVMRLYRNWIMFRSDLMFLLFRKDNKAVIKVAKKTLSAYIKSKALKEEVERLVPDYSPGCKRIIVDPGYLDSLNQPNVSLKWDAIESIVEDGIKLKTGETVPLDVIIFGTGYLLDAGQQDVVGSKGGTMLEYYASKGGAMAYLGACVPGFPNLFNLLGPNVATGHASVIFSEEAQINYAMQVIKPVLAGKAKSFEITEEATDEYNDWLQKRLKDSVWTECASYYQANRDDKTRIIATFPGPVALFWWFCRRPKWELFRAVGAQAWQRERKIARAKKWGTLMLLLALVVGLKFWLNAPLKGVLPAVVECEACT</sequence>
<evidence type="ECO:0000313" key="6">
    <source>
        <dbReference type="Proteomes" id="UP000467700"/>
    </source>
</evidence>
<dbReference type="Proteomes" id="UP000467700">
    <property type="component" value="Unassembled WGS sequence"/>
</dbReference>
<dbReference type="Gene3D" id="3.50.50.60">
    <property type="entry name" value="FAD/NAD(P)-binding domain"/>
    <property type="match status" value="2"/>
</dbReference>
<evidence type="ECO:0000256" key="1">
    <source>
        <dbReference type="ARBA" id="ARBA00010139"/>
    </source>
</evidence>
<dbReference type="GO" id="GO:0004499">
    <property type="term" value="F:N,N-dimethylaniline monooxygenase activity"/>
    <property type="evidence" value="ECO:0007669"/>
    <property type="project" value="InterPro"/>
</dbReference>
<dbReference type="InterPro" id="IPR020946">
    <property type="entry name" value="Flavin_mOase-like"/>
</dbReference>
<dbReference type="EMBL" id="CACVBS010000112">
    <property type="protein sequence ID" value="CAA7271541.1"/>
    <property type="molecule type" value="Genomic_DNA"/>
</dbReference>
<dbReference type="PANTHER" id="PTHR42877">
    <property type="entry name" value="L-ORNITHINE N(5)-MONOOXYGENASE-RELATED"/>
    <property type="match status" value="1"/>
</dbReference>
<dbReference type="SUPFAM" id="SSF51905">
    <property type="entry name" value="FAD/NAD(P)-binding domain"/>
    <property type="match status" value="1"/>
</dbReference>
<dbReference type="InterPro" id="IPR036188">
    <property type="entry name" value="FAD/NAD-bd_sf"/>
</dbReference>
<dbReference type="InterPro" id="IPR051209">
    <property type="entry name" value="FAD-bind_Monooxygenase_sf"/>
</dbReference>
<gene>
    <name evidence="5" type="ORF">AAE3_LOCUS13962</name>
</gene>
<comment type="caution">
    <text evidence="5">The sequence shown here is derived from an EMBL/GenBank/DDBJ whole genome shotgun (WGS) entry which is preliminary data.</text>
</comment>
<keyword evidence="2" id="KW-0285">Flavoprotein</keyword>
<keyword evidence="6" id="KW-1185">Reference proteome</keyword>
<proteinExistence type="inferred from homology"/>
<dbReference type="OrthoDB" id="74360at2759"/>
<evidence type="ECO:0000256" key="2">
    <source>
        <dbReference type="ARBA" id="ARBA00022630"/>
    </source>
</evidence>